<accession>A0A198UJY4</accession>
<dbReference type="EMBL" id="LXHC01000016">
    <property type="protein sequence ID" value="OAU96706.1"/>
    <property type="molecule type" value="Genomic_DNA"/>
</dbReference>
<dbReference type="AlphaFoldDB" id="A0A198UJY4"/>
<dbReference type="PATRIC" id="fig|480.237.peg.1389"/>
<sequence length="180" mass="21008">MATGKEFRLLGLTQEQHDFLYEYAQNQLGSKSRTKAILHLVDEKMNGTAAIDRIKQERLDEPPPSSKDTKRIQFSVLQADYDNLDKITKSTDSSIQHYLRCLVRSNLYGKYELLGFEMENLRRSNYELYRLGVNINQIAKALNTGHDVEVTRQMLDDMHQQIAEHTSRVEKILKDNLERY</sequence>
<evidence type="ECO:0000259" key="1">
    <source>
        <dbReference type="Pfam" id="PF05713"/>
    </source>
</evidence>
<name>A0A198UJY4_MORCA</name>
<evidence type="ECO:0000313" key="3">
    <source>
        <dbReference type="Proteomes" id="UP000078228"/>
    </source>
</evidence>
<feature type="domain" description="Bacterial mobilisation" evidence="1">
    <location>
        <begin position="127"/>
        <end position="173"/>
    </location>
</feature>
<evidence type="ECO:0000313" key="2">
    <source>
        <dbReference type="EMBL" id="OAU96706.1"/>
    </source>
</evidence>
<reference evidence="2 3" key="1">
    <citation type="journal article" date="2016" name="Genome Biol. Evol.">
        <title>Comparative Genomic Analyses of the Moraxella catarrhalis Serosensitive and Seroresistant Lineages Demonstrate Their Independent Evolution.</title>
        <authorList>
            <person name="Earl J.P."/>
            <person name="de Vries S.P."/>
            <person name="Ahmed A."/>
            <person name="Powell E."/>
            <person name="Schultz M.P."/>
            <person name="Hermans P.W."/>
            <person name="Hill D.J."/>
            <person name="Zhou Z."/>
            <person name="Constantinidou C.I."/>
            <person name="Hu F.Z."/>
            <person name="Bootsma H.J."/>
            <person name="Ehrlich G.D."/>
        </authorList>
    </citation>
    <scope>NUCLEOTIDE SEQUENCE [LARGE SCALE GENOMIC DNA]</scope>
    <source>
        <strain evidence="2 3">Z7542</strain>
    </source>
</reference>
<protein>
    <recommendedName>
        <fullName evidence="1">Bacterial mobilisation domain-containing protein</fullName>
    </recommendedName>
</protein>
<dbReference type="RefSeq" id="WP_196759138.1">
    <property type="nucleotide sequence ID" value="NZ_LXHB01000002.1"/>
</dbReference>
<organism evidence="2 3">
    <name type="scientific">Moraxella catarrhalis</name>
    <name type="common">Branhamella catarrhalis</name>
    <dbReference type="NCBI Taxonomy" id="480"/>
    <lineage>
        <taxon>Bacteria</taxon>
        <taxon>Pseudomonadati</taxon>
        <taxon>Pseudomonadota</taxon>
        <taxon>Gammaproteobacteria</taxon>
        <taxon>Moraxellales</taxon>
        <taxon>Moraxellaceae</taxon>
        <taxon>Moraxella</taxon>
    </lineage>
</organism>
<comment type="caution">
    <text evidence="2">The sequence shown here is derived from an EMBL/GenBank/DDBJ whole genome shotgun (WGS) entry which is preliminary data.</text>
</comment>
<keyword evidence="3" id="KW-1185">Reference proteome</keyword>
<proteinExistence type="predicted"/>
<dbReference type="InterPro" id="IPR008687">
    <property type="entry name" value="MobC"/>
</dbReference>
<dbReference type="Proteomes" id="UP000078228">
    <property type="component" value="Unassembled WGS sequence"/>
</dbReference>
<dbReference type="Pfam" id="PF05713">
    <property type="entry name" value="MobC"/>
    <property type="match status" value="1"/>
</dbReference>
<gene>
    <name evidence="2" type="ORF">AO384_0867</name>
</gene>